<reference evidence="2 3" key="1">
    <citation type="submission" date="2020-08" db="EMBL/GenBank/DDBJ databases">
        <title>Functional genomics of gut bacteria from endangered species of beetles.</title>
        <authorList>
            <person name="Carlos-Shanley C."/>
        </authorList>
    </citation>
    <scope>NUCLEOTIDE SEQUENCE [LARGE SCALE GENOMIC DNA]</scope>
    <source>
        <strain evidence="2 3">S00179</strain>
    </source>
</reference>
<evidence type="ECO:0000313" key="3">
    <source>
        <dbReference type="Proteomes" id="UP000566995"/>
    </source>
</evidence>
<gene>
    <name evidence="2" type="ORF">HNP46_003600</name>
</gene>
<dbReference type="Proteomes" id="UP000566995">
    <property type="component" value="Unassembled WGS sequence"/>
</dbReference>
<comment type="caution">
    <text evidence="2">The sequence shown here is derived from an EMBL/GenBank/DDBJ whole genome shotgun (WGS) entry which is preliminary data.</text>
</comment>
<proteinExistence type="predicted"/>
<dbReference type="EMBL" id="JACHLI010000014">
    <property type="protein sequence ID" value="MBB4864728.1"/>
    <property type="molecule type" value="Genomic_DNA"/>
</dbReference>
<feature type="chain" id="PRO_5031449641" evidence="1">
    <location>
        <begin position="39"/>
        <end position="147"/>
    </location>
</feature>
<dbReference type="AlphaFoldDB" id="A0A7W7P1D5"/>
<evidence type="ECO:0000256" key="1">
    <source>
        <dbReference type="SAM" id="SignalP"/>
    </source>
</evidence>
<sequence length="147" mass="15849">MTRFQPMPLIRKTVCKLALASAIALLGLAAGCSKPESAASTASTGQHQATALGDLSAFRQIAADVTAMVQRHELDQGKARIKDLELAWDEAEAGLKPRAVNDWHTLDKAIDRALDALRDSHQQQAACQAAMDDLMKVFDTLQGPRQA</sequence>
<evidence type="ECO:0000313" key="2">
    <source>
        <dbReference type="EMBL" id="MBB4864728.1"/>
    </source>
</evidence>
<protein>
    <submittedName>
        <fullName evidence="2">Uncharacterized protein</fullName>
    </submittedName>
</protein>
<accession>A0A7W7P1D5</accession>
<name>A0A7W7P1D5_PSENT</name>
<dbReference type="PROSITE" id="PS51257">
    <property type="entry name" value="PROKAR_LIPOPROTEIN"/>
    <property type="match status" value="1"/>
</dbReference>
<feature type="signal peptide" evidence="1">
    <location>
        <begin position="1"/>
        <end position="38"/>
    </location>
</feature>
<organism evidence="2 3">
    <name type="scientific">Pseudomonas nitroreducens</name>
    <dbReference type="NCBI Taxonomy" id="46680"/>
    <lineage>
        <taxon>Bacteria</taxon>
        <taxon>Pseudomonadati</taxon>
        <taxon>Pseudomonadota</taxon>
        <taxon>Gammaproteobacteria</taxon>
        <taxon>Pseudomonadales</taxon>
        <taxon>Pseudomonadaceae</taxon>
        <taxon>Pseudomonas</taxon>
    </lineage>
</organism>
<keyword evidence="1" id="KW-0732">Signal</keyword>